<gene>
    <name evidence="2" type="ORF">PoB_007415000</name>
</gene>
<evidence type="ECO:0000256" key="1">
    <source>
        <dbReference type="SAM" id="MobiDB-lite"/>
    </source>
</evidence>
<evidence type="ECO:0000313" key="3">
    <source>
        <dbReference type="Proteomes" id="UP000735302"/>
    </source>
</evidence>
<comment type="caution">
    <text evidence="2">The sequence shown here is derived from an EMBL/GenBank/DDBJ whole genome shotgun (WGS) entry which is preliminary data.</text>
</comment>
<feature type="compositionally biased region" description="Polar residues" evidence="1">
    <location>
        <begin position="73"/>
        <end position="93"/>
    </location>
</feature>
<reference evidence="2 3" key="1">
    <citation type="journal article" date="2021" name="Elife">
        <title>Chloroplast acquisition without the gene transfer in kleptoplastic sea slugs, Plakobranchus ocellatus.</title>
        <authorList>
            <person name="Maeda T."/>
            <person name="Takahashi S."/>
            <person name="Yoshida T."/>
            <person name="Shimamura S."/>
            <person name="Takaki Y."/>
            <person name="Nagai Y."/>
            <person name="Toyoda A."/>
            <person name="Suzuki Y."/>
            <person name="Arimoto A."/>
            <person name="Ishii H."/>
            <person name="Satoh N."/>
            <person name="Nishiyama T."/>
            <person name="Hasebe M."/>
            <person name="Maruyama T."/>
            <person name="Minagawa J."/>
            <person name="Obokata J."/>
            <person name="Shigenobu S."/>
        </authorList>
    </citation>
    <scope>NUCLEOTIDE SEQUENCE [LARGE SCALE GENOMIC DNA]</scope>
</reference>
<dbReference type="Proteomes" id="UP000735302">
    <property type="component" value="Unassembled WGS sequence"/>
</dbReference>
<feature type="region of interest" description="Disordered" evidence="1">
    <location>
        <begin position="73"/>
        <end position="127"/>
    </location>
</feature>
<protein>
    <submittedName>
        <fullName evidence="2">Uncharacterized protein</fullName>
    </submittedName>
</protein>
<accession>A0AAV4DUK2</accession>
<organism evidence="2 3">
    <name type="scientific">Plakobranchus ocellatus</name>
    <dbReference type="NCBI Taxonomy" id="259542"/>
    <lineage>
        <taxon>Eukaryota</taxon>
        <taxon>Metazoa</taxon>
        <taxon>Spiralia</taxon>
        <taxon>Lophotrochozoa</taxon>
        <taxon>Mollusca</taxon>
        <taxon>Gastropoda</taxon>
        <taxon>Heterobranchia</taxon>
        <taxon>Euthyneura</taxon>
        <taxon>Panpulmonata</taxon>
        <taxon>Sacoglossa</taxon>
        <taxon>Placobranchoidea</taxon>
        <taxon>Plakobranchidae</taxon>
        <taxon>Plakobranchus</taxon>
    </lineage>
</organism>
<dbReference type="EMBL" id="BLXT01008339">
    <property type="protein sequence ID" value="GFO47645.1"/>
    <property type="molecule type" value="Genomic_DNA"/>
</dbReference>
<sequence length="243" mass="26284">MPQSLVEGRQLIAPSLVDGQLIPLSLVERQLIPLSLVKGQLIPLSLMEGQLIPQSLANDSTIRSGWTTDSTFPVGATTSDSSMSAGEMTTDSTIPDGRSTDSIITGGSTTDSTIPDGGKTTDSNIHGGKTTDTTIPLSFCCKLLQAIRHFKNHLKLLKKSVEHGTSLCWKINVKMNLSWSCKIALKWGLGNSFSLYISVSASISRHARFEIIKYGVIFGVSEYKSIESISGSRWLSLFYANNA</sequence>
<proteinExistence type="predicted"/>
<name>A0AAV4DUK2_9GAST</name>
<feature type="compositionally biased region" description="Low complexity" evidence="1">
    <location>
        <begin position="100"/>
        <end position="118"/>
    </location>
</feature>
<keyword evidence="3" id="KW-1185">Reference proteome</keyword>
<dbReference type="AlphaFoldDB" id="A0AAV4DUK2"/>
<evidence type="ECO:0000313" key="2">
    <source>
        <dbReference type="EMBL" id="GFO47645.1"/>
    </source>
</evidence>